<gene>
    <name evidence="1" type="ORF">CNEO_43334</name>
</gene>
<reference evidence="1" key="1">
    <citation type="submission" date="2021-10" db="EMBL/GenBank/DDBJ databases">
        <authorList>
            <person name="Mesa V."/>
        </authorList>
    </citation>
    <scope>NUCLEOTIDE SEQUENCE</scope>
    <source>
        <strain evidence="1">CC3_PB</strain>
    </source>
</reference>
<name>A0AA86JT13_9CLOT</name>
<dbReference type="EMBL" id="CAKJVE010000004">
    <property type="protein sequence ID" value="CAG9707938.1"/>
    <property type="molecule type" value="Genomic_DNA"/>
</dbReference>
<comment type="caution">
    <text evidence="1">The sequence shown here is derived from an EMBL/GenBank/DDBJ whole genome shotgun (WGS) entry which is preliminary data.</text>
</comment>
<evidence type="ECO:0000313" key="1">
    <source>
        <dbReference type="EMBL" id="CAG9707938.1"/>
    </source>
</evidence>
<protein>
    <submittedName>
        <fullName evidence="1">Uncharacterized protein</fullName>
    </submittedName>
</protein>
<dbReference type="AlphaFoldDB" id="A0AA86JT13"/>
<evidence type="ECO:0000313" key="2">
    <source>
        <dbReference type="Proteomes" id="UP000789738"/>
    </source>
</evidence>
<dbReference type="Proteomes" id="UP000789738">
    <property type="component" value="Unassembled WGS sequence"/>
</dbReference>
<sequence>MKEVCPKQFAPTTSVGQTILEQPLSKNLITQIFNTILRIIRETKSLIWCESLTPRTNVSRVFIY</sequence>
<accession>A0AA86JT13</accession>
<proteinExistence type="predicted"/>
<organism evidence="1 2">
    <name type="scientific">Clostridium neonatale</name>
    <dbReference type="NCBI Taxonomy" id="137838"/>
    <lineage>
        <taxon>Bacteria</taxon>
        <taxon>Bacillati</taxon>
        <taxon>Bacillota</taxon>
        <taxon>Clostridia</taxon>
        <taxon>Eubacteriales</taxon>
        <taxon>Clostridiaceae</taxon>
        <taxon>Clostridium</taxon>
    </lineage>
</organism>